<feature type="compositionally biased region" description="Pro residues" evidence="1">
    <location>
        <begin position="117"/>
        <end position="143"/>
    </location>
</feature>
<sequence>GQAPGGASGGGAGAGGAGTAAVPVTAIGIGVGALAVAAAAAVAIALAPSWSAPAEPAISADATTTDREDAADAVDAPPDETGAEPVDAPAEAVDAPVADPVPVSPPAPAPERSAQPAPSPSTPAPVPSTPAPTPTPTPTPDPEPVVTATAQLDAPADLAAPVPAPVSGSGVAGADVVLLDESGTVLARTTADAAGRFSAAIPGDLLHEGMTVRAVQTAAGQEPSAPSAPVGPFAMPVPTVTSADGTLEARLENLDLDFQADDVTLLLSGLSGHTVAVSVDGTWTGNLHTLTGTPLRRAVYNVSPGDHVIGIRYVDPASGREGRVSYVTLHVLTR</sequence>
<evidence type="ECO:0000313" key="4">
    <source>
        <dbReference type="EMBL" id="MBW9095706.1"/>
    </source>
</evidence>
<protein>
    <recommendedName>
        <fullName evidence="3">Bacterial Ig domain-containing protein</fullName>
    </recommendedName>
</protein>
<feature type="domain" description="Bacterial Ig" evidence="3">
    <location>
        <begin position="166"/>
        <end position="226"/>
    </location>
</feature>
<keyword evidence="2" id="KW-1133">Transmembrane helix</keyword>
<name>A0ABS7HRX8_9MICO</name>
<keyword evidence="2" id="KW-0472">Membrane</keyword>
<keyword evidence="2" id="KW-0812">Transmembrane</keyword>
<feature type="region of interest" description="Disordered" evidence="1">
    <location>
        <begin position="54"/>
        <end position="146"/>
    </location>
</feature>
<feature type="non-terminal residue" evidence="4">
    <location>
        <position position="1"/>
    </location>
</feature>
<evidence type="ECO:0000256" key="1">
    <source>
        <dbReference type="SAM" id="MobiDB-lite"/>
    </source>
</evidence>
<feature type="transmembrane region" description="Helical" evidence="2">
    <location>
        <begin position="20"/>
        <end position="46"/>
    </location>
</feature>
<dbReference type="InterPro" id="IPR041498">
    <property type="entry name" value="Big_6"/>
</dbReference>
<dbReference type="Proteomes" id="UP001196843">
    <property type="component" value="Unassembled WGS sequence"/>
</dbReference>
<keyword evidence="5" id="KW-1185">Reference proteome</keyword>
<dbReference type="EMBL" id="JAEUAW010000025">
    <property type="protein sequence ID" value="MBW9095706.1"/>
    <property type="molecule type" value="Genomic_DNA"/>
</dbReference>
<dbReference type="RefSeq" id="WP_223231266.1">
    <property type="nucleotide sequence ID" value="NZ_JAEUAW010000025.1"/>
</dbReference>
<feature type="compositionally biased region" description="Acidic residues" evidence="1">
    <location>
        <begin position="71"/>
        <end position="82"/>
    </location>
</feature>
<comment type="caution">
    <text evidence="4">The sequence shown here is derived from an EMBL/GenBank/DDBJ whole genome shotgun (WGS) entry which is preliminary data.</text>
</comment>
<proteinExistence type="predicted"/>
<evidence type="ECO:0000313" key="5">
    <source>
        <dbReference type="Proteomes" id="UP001196843"/>
    </source>
</evidence>
<organism evidence="4 5">
    <name type="scientific">Microbacterium jejuense</name>
    <dbReference type="NCBI Taxonomy" id="1263637"/>
    <lineage>
        <taxon>Bacteria</taxon>
        <taxon>Bacillati</taxon>
        <taxon>Actinomycetota</taxon>
        <taxon>Actinomycetes</taxon>
        <taxon>Micrococcales</taxon>
        <taxon>Microbacteriaceae</taxon>
        <taxon>Microbacterium</taxon>
    </lineage>
</organism>
<gene>
    <name evidence="4" type="ORF">JNB62_18660</name>
</gene>
<evidence type="ECO:0000256" key="2">
    <source>
        <dbReference type="SAM" id="Phobius"/>
    </source>
</evidence>
<accession>A0ABS7HRX8</accession>
<evidence type="ECO:0000259" key="3">
    <source>
        <dbReference type="Pfam" id="PF17936"/>
    </source>
</evidence>
<reference evidence="4 5" key="1">
    <citation type="journal article" date="2021" name="MBio">
        <title>Poor Competitiveness of Bradyrhizobium in Pigeon Pea Root Colonization in Indian Soils.</title>
        <authorList>
            <person name="Chalasani D."/>
            <person name="Basu A."/>
            <person name="Pullabhotla S.V.S.R.N."/>
            <person name="Jorrin B."/>
            <person name="Neal A.L."/>
            <person name="Poole P.S."/>
            <person name="Podile A.R."/>
            <person name="Tkacz A."/>
        </authorList>
    </citation>
    <scope>NUCLEOTIDE SEQUENCE [LARGE SCALE GENOMIC DNA]</scope>
    <source>
        <strain evidence="4 5">HU14</strain>
    </source>
</reference>
<dbReference type="Pfam" id="PF17936">
    <property type="entry name" value="Big_6"/>
    <property type="match status" value="1"/>
</dbReference>
<feature type="compositionally biased region" description="Low complexity" evidence="1">
    <location>
        <begin position="83"/>
        <end position="101"/>
    </location>
</feature>